<keyword evidence="3" id="KW-0694">RNA-binding</keyword>
<evidence type="ECO:0000259" key="4">
    <source>
        <dbReference type="Pfam" id="PF01743"/>
    </source>
</evidence>
<dbReference type="InterPro" id="IPR043519">
    <property type="entry name" value="NT_sf"/>
</dbReference>
<dbReference type="GO" id="GO:0043633">
    <property type="term" value="P:polyadenylation-dependent RNA catabolic process"/>
    <property type="evidence" value="ECO:0007669"/>
    <property type="project" value="InterPro"/>
</dbReference>
<feature type="non-terminal residue" evidence="6">
    <location>
        <position position="342"/>
    </location>
</feature>
<dbReference type="InterPro" id="IPR032828">
    <property type="entry name" value="PolyA_RNA-bd"/>
</dbReference>
<protein>
    <submittedName>
        <fullName evidence="6">Polynucleotide adenylyltransferase PcnB</fullName>
        <ecNumber evidence="6">2.7.7.19</ecNumber>
    </submittedName>
</protein>
<comment type="similarity">
    <text evidence="3">Belongs to the tRNA nucleotidyltransferase/poly(A) polymerase family.</text>
</comment>
<dbReference type="Pfam" id="PF01743">
    <property type="entry name" value="PolyA_pol"/>
    <property type="match status" value="1"/>
</dbReference>
<dbReference type="Gene3D" id="3.30.460.10">
    <property type="entry name" value="Beta Polymerase, domain 2"/>
    <property type="match status" value="1"/>
</dbReference>
<gene>
    <name evidence="6" type="primary">pcnB</name>
    <name evidence="6" type="ORF">EVA92_04025</name>
</gene>
<evidence type="ECO:0000256" key="3">
    <source>
        <dbReference type="RuleBase" id="RU003953"/>
    </source>
</evidence>
<dbReference type="InterPro" id="IPR002646">
    <property type="entry name" value="PolA_pol_head_dom"/>
</dbReference>
<feature type="domain" description="Poly A polymerase head" evidence="4">
    <location>
        <begin position="36"/>
        <end position="164"/>
    </location>
</feature>
<dbReference type="AlphaFoldDB" id="A0A520MXS3"/>
<dbReference type="GO" id="GO:0000166">
    <property type="term" value="F:nucleotide binding"/>
    <property type="evidence" value="ECO:0007669"/>
    <property type="project" value="UniProtKB-KW"/>
</dbReference>
<sequence length="342" mass="40054">MAPSVYSGKRFGIDKKSFSTNAISIISRLKNNGFSAFLVGGCIRDSIKGIAPKDFDIVTNCQPEEIRKLFKNSRIIGRRFKLVHVTFANEIIETTTFRSGTDSSSDNLQIDNDGRILRDNNWGTQEEDAFRRDFTINAIYYDPLSKEVIDYTSGIKDLKEKKIRFIGDPEIRIQEDPVRILRAIRFAAKLDFSIEERALKPIENFKYRISEMPPARIYEEIIKLFLSGHSLNSYKLLVKHKIFDVLFPHIDDGQETFDKFFIKAFSNTDLRFKNNKKLNPGFLFATLLWPKIFKDSNIKEKLNFRRYYQSVSTVIKRQQMICSIPRRFISFIKDVWMFQIRF</sequence>
<dbReference type="PANTHER" id="PTHR43051">
    <property type="entry name" value="POLYNUCLEOTIDE ADENYLYLTRANSFERASE FAMILY PROTEIN"/>
    <property type="match status" value="1"/>
</dbReference>
<dbReference type="PANTHER" id="PTHR43051:SF1">
    <property type="entry name" value="POLYNUCLEOTIDE ADENYLYLTRANSFERASE FAMILY PROTEIN"/>
    <property type="match status" value="1"/>
</dbReference>
<comment type="caution">
    <text evidence="6">The sequence shown here is derived from an EMBL/GenBank/DDBJ whole genome shotgun (WGS) entry which is preliminary data.</text>
</comment>
<evidence type="ECO:0000313" key="6">
    <source>
        <dbReference type="EMBL" id="RZO26040.1"/>
    </source>
</evidence>
<dbReference type="Gene3D" id="1.10.3090.10">
    <property type="entry name" value="cca-adding enzyme, domain 2"/>
    <property type="match status" value="1"/>
</dbReference>
<evidence type="ECO:0000313" key="7">
    <source>
        <dbReference type="Proteomes" id="UP000315825"/>
    </source>
</evidence>
<dbReference type="InterPro" id="IPR010206">
    <property type="entry name" value="PolA_pol_I"/>
</dbReference>
<dbReference type="EC" id="2.7.7.19" evidence="6"/>
<reference evidence="6 7" key="1">
    <citation type="submission" date="2019-02" db="EMBL/GenBank/DDBJ databases">
        <title>Prokaryotic population dynamics and viral predation in marine succession experiment using metagenomics: the confinement effect.</title>
        <authorList>
            <person name="Haro-Moreno J.M."/>
            <person name="Rodriguez-Valera F."/>
            <person name="Lopez-Perez M."/>
        </authorList>
    </citation>
    <scope>NUCLEOTIDE SEQUENCE [LARGE SCALE GENOMIC DNA]</scope>
    <source>
        <strain evidence="6">MED-G159</strain>
    </source>
</reference>
<dbReference type="GO" id="GO:1990817">
    <property type="term" value="F:poly(A) RNA polymerase activity"/>
    <property type="evidence" value="ECO:0007669"/>
    <property type="project" value="UniProtKB-EC"/>
</dbReference>
<dbReference type="GO" id="GO:0006396">
    <property type="term" value="P:RNA processing"/>
    <property type="evidence" value="ECO:0007669"/>
    <property type="project" value="InterPro"/>
</dbReference>
<dbReference type="Pfam" id="PF12627">
    <property type="entry name" value="PolyA_pol_RNAbd"/>
    <property type="match status" value="1"/>
</dbReference>
<dbReference type="SUPFAM" id="SSF81301">
    <property type="entry name" value="Nucleotidyltransferase"/>
    <property type="match status" value="1"/>
</dbReference>
<evidence type="ECO:0000256" key="2">
    <source>
        <dbReference type="ARBA" id="ARBA00022741"/>
    </source>
</evidence>
<dbReference type="Proteomes" id="UP000315825">
    <property type="component" value="Unassembled WGS sequence"/>
</dbReference>
<dbReference type="InterPro" id="IPR052191">
    <property type="entry name" value="tRNA_ntf/polyA_polymerase_I"/>
</dbReference>
<dbReference type="CDD" id="cd05398">
    <property type="entry name" value="NT_ClassII-CCAase"/>
    <property type="match status" value="1"/>
</dbReference>
<dbReference type="EMBL" id="SHBE01000007">
    <property type="protein sequence ID" value="RZO26040.1"/>
    <property type="molecule type" value="Genomic_DNA"/>
</dbReference>
<dbReference type="SUPFAM" id="SSF81891">
    <property type="entry name" value="Poly A polymerase C-terminal region-like"/>
    <property type="match status" value="1"/>
</dbReference>
<evidence type="ECO:0000259" key="5">
    <source>
        <dbReference type="Pfam" id="PF12627"/>
    </source>
</evidence>
<evidence type="ECO:0000256" key="1">
    <source>
        <dbReference type="ARBA" id="ARBA00022679"/>
    </source>
</evidence>
<feature type="domain" description="tRNA nucleotidyltransferase/poly(A) polymerase RNA and SrmB- binding" evidence="5">
    <location>
        <begin position="191"/>
        <end position="251"/>
    </location>
</feature>
<keyword evidence="2" id="KW-0547">Nucleotide-binding</keyword>
<accession>A0A520MXS3</accession>
<dbReference type="NCBIfam" id="TIGR01942">
    <property type="entry name" value="pcnB"/>
    <property type="match status" value="1"/>
</dbReference>
<organism evidence="6 7">
    <name type="scientific">SAR86 cluster bacterium</name>
    <dbReference type="NCBI Taxonomy" id="2030880"/>
    <lineage>
        <taxon>Bacteria</taxon>
        <taxon>Pseudomonadati</taxon>
        <taxon>Pseudomonadota</taxon>
        <taxon>Gammaproteobacteria</taxon>
        <taxon>SAR86 cluster</taxon>
    </lineage>
</organism>
<name>A0A520MXS3_9GAMM</name>
<keyword evidence="6" id="KW-0548">Nucleotidyltransferase</keyword>
<proteinExistence type="inferred from homology"/>
<keyword evidence="1 3" id="KW-0808">Transferase</keyword>
<dbReference type="GO" id="GO:0003723">
    <property type="term" value="F:RNA binding"/>
    <property type="evidence" value="ECO:0007669"/>
    <property type="project" value="UniProtKB-KW"/>
</dbReference>